<reference evidence="3 4" key="1">
    <citation type="journal article" date="2019" name="Commun. Biol.">
        <title>The bagworm genome reveals a unique fibroin gene that provides high tensile strength.</title>
        <authorList>
            <person name="Kono N."/>
            <person name="Nakamura H."/>
            <person name="Ohtoshi R."/>
            <person name="Tomita M."/>
            <person name="Numata K."/>
            <person name="Arakawa K."/>
        </authorList>
    </citation>
    <scope>NUCLEOTIDE SEQUENCE [LARGE SCALE GENOMIC DNA]</scope>
</reference>
<keyword evidence="2" id="KW-0732">Signal</keyword>
<gene>
    <name evidence="3" type="ORF">EVAR_47028_1</name>
</gene>
<evidence type="ECO:0000313" key="3">
    <source>
        <dbReference type="EMBL" id="GBP62591.1"/>
    </source>
</evidence>
<name>A0A4C1XF80_EUMVA</name>
<evidence type="ECO:0000313" key="4">
    <source>
        <dbReference type="Proteomes" id="UP000299102"/>
    </source>
</evidence>
<keyword evidence="4" id="KW-1185">Reference proteome</keyword>
<dbReference type="Proteomes" id="UP000299102">
    <property type="component" value="Unassembled WGS sequence"/>
</dbReference>
<feature type="compositionally biased region" description="Basic and acidic residues" evidence="1">
    <location>
        <begin position="185"/>
        <end position="196"/>
    </location>
</feature>
<feature type="chain" id="PRO_5020034941" evidence="2">
    <location>
        <begin position="21"/>
        <end position="234"/>
    </location>
</feature>
<evidence type="ECO:0000256" key="1">
    <source>
        <dbReference type="SAM" id="MobiDB-lite"/>
    </source>
</evidence>
<feature type="region of interest" description="Disordered" evidence="1">
    <location>
        <begin position="161"/>
        <end position="234"/>
    </location>
</feature>
<sequence length="234" mass="26035">MTHIPSWLSLLPITFPYCASLPTHLLVPIHLQLELRARAATHNKMRKRPVVATRRKLKYYSAIRRTSVCVCVRVCVCACVRACVRVCVCAVARPVRAYRCARAGYGVMSNIYAARDDPAAPASTCAFLIARLISSRGDDVMKKSINILHETRIRNDEAVKRLRGRNSGPRNSIPLKIVVNTETPDTERHDDDDRRAGPRAGAAPDPQSTNGRPHELYASHVIRPAPPEKEASRV</sequence>
<evidence type="ECO:0000256" key="2">
    <source>
        <dbReference type="SAM" id="SignalP"/>
    </source>
</evidence>
<accession>A0A4C1XF80</accession>
<dbReference type="EMBL" id="BGZK01000844">
    <property type="protein sequence ID" value="GBP62591.1"/>
    <property type="molecule type" value="Genomic_DNA"/>
</dbReference>
<dbReference type="AlphaFoldDB" id="A0A4C1XF80"/>
<proteinExistence type="predicted"/>
<feature type="signal peptide" evidence="2">
    <location>
        <begin position="1"/>
        <end position="20"/>
    </location>
</feature>
<protein>
    <submittedName>
        <fullName evidence="3">Uncharacterized protein</fullName>
    </submittedName>
</protein>
<organism evidence="3 4">
    <name type="scientific">Eumeta variegata</name>
    <name type="common">Bagworm moth</name>
    <name type="synonym">Eumeta japonica</name>
    <dbReference type="NCBI Taxonomy" id="151549"/>
    <lineage>
        <taxon>Eukaryota</taxon>
        <taxon>Metazoa</taxon>
        <taxon>Ecdysozoa</taxon>
        <taxon>Arthropoda</taxon>
        <taxon>Hexapoda</taxon>
        <taxon>Insecta</taxon>
        <taxon>Pterygota</taxon>
        <taxon>Neoptera</taxon>
        <taxon>Endopterygota</taxon>
        <taxon>Lepidoptera</taxon>
        <taxon>Glossata</taxon>
        <taxon>Ditrysia</taxon>
        <taxon>Tineoidea</taxon>
        <taxon>Psychidae</taxon>
        <taxon>Oiketicinae</taxon>
        <taxon>Eumeta</taxon>
    </lineage>
</organism>
<comment type="caution">
    <text evidence="3">The sequence shown here is derived from an EMBL/GenBank/DDBJ whole genome shotgun (WGS) entry which is preliminary data.</text>
</comment>